<dbReference type="EC" id="2.7.7.27" evidence="3"/>
<dbReference type="InterPro" id="IPR007268">
    <property type="entry name" value="Rad9/Ddc1"/>
</dbReference>
<dbReference type="PANTHER" id="PTHR43523">
    <property type="entry name" value="GLUCOSE-1-PHOSPHATE ADENYLYLTRANSFERASE-RELATED"/>
    <property type="match status" value="1"/>
</dbReference>
<keyword evidence="4" id="KW-0021">Allosteric enzyme</keyword>
<dbReference type="AlphaFoldDB" id="A0A250XNR4"/>
<dbReference type="CDD" id="cd04651">
    <property type="entry name" value="LbH_G1P_AT_C"/>
    <property type="match status" value="1"/>
</dbReference>
<reference evidence="10 11" key="1">
    <citation type="submission" date="2017-08" db="EMBL/GenBank/DDBJ databases">
        <title>Acidophilic green algal genome provides insights into adaptation to an acidic environment.</title>
        <authorList>
            <person name="Hirooka S."/>
            <person name="Hirose Y."/>
            <person name="Kanesaki Y."/>
            <person name="Higuchi S."/>
            <person name="Fujiwara T."/>
            <person name="Onuma R."/>
            <person name="Era A."/>
            <person name="Ohbayashi R."/>
            <person name="Uzuka A."/>
            <person name="Nozaki H."/>
            <person name="Yoshikawa H."/>
            <person name="Miyagishima S.Y."/>
        </authorList>
    </citation>
    <scope>NUCLEOTIDE SEQUENCE [LARGE SCALE GENOMIC DNA]</scope>
    <source>
        <strain evidence="10 11">NIES-2499</strain>
    </source>
</reference>
<dbReference type="Pfam" id="PF04139">
    <property type="entry name" value="Rad9"/>
    <property type="match status" value="1"/>
</dbReference>
<dbReference type="GO" id="GO:0008878">
    <property type="term" value="F:glucose-1-phosphate adenylyltransferase activity"/>
    <property type="evidence" value="ECO:0007669"/>
    <property type="project" value="UniProtKB-EC"/>
</dbReference>
<accession>A0A250XNR4</accession>
<organism evidence="10 11">
    <name type="scientific">Chlamydomonas eustigma</name>
    <dbReference type="NCBI Taxonomy" id="1157962"/>
    <lineage>
        <taxon>Eukaryota</taxon>
        <taxon>Viridiplantae</taxon>
        <taxon>Chlorophyta</taxon>
        <taxon>core chlorophytes</taxon>
        <taxon>Chlorophyceae</taxon>
        <taxon>CS clade</taxon>
        <taxon>Chlamydomonadales</taxon>
        <taxon>Chlamydomonadaceae</taxon>
        <taxon>Chlamydomonas</taxon>
    </lineage>
</organism>
<dbReference type="GO" id="GO:0000077">
    <property type="term" value="P:DNA damage checkpoint signaling"/>
    <property type="evidence" value="ECO:0007669"/>
    <property type="project" value="InterPro"/>
</dbReference>
<feature type="region of interest" description="Disordered" evidence="8">
    <location>
        <begin position="1003"/>
        <end position="1034"/>
    </location>
</feature>
<keyword evidence="11" id="KW-1185">Reference proteome</keyword>
<evidence type="ECO:0000313" key="11">
    <source>
        <dbReference type="Proteomes" id="UP000232323"/>
    </source>
</evidence>
<comment type="catalytic activity">
    <reaction evidence="1">
        <text>alpha-D-glucose 1-phosphate + ATP + H(+) = ADP-alpha-D-glucose + diphosphate</text>
        <dbReference type="Rhea" id="RHEA:12120"/>
        <dbReference type="ChEBI" id="CHEBI:15378"/>
        <dbReference type="ChEBI" id="CHEBI:30616"/>
        <dbReference type="ChEBI" id="CHEBI:33019"/>
        <dbReference type="ChEBI" id="CHEBI:57498"/>
        <dbReference type="ChEBI" id="CHEBI:58601"/>
        <dbReference type="EC" id="2.7.7.27"/>
    </reaction>
</comment>
<feature type="region of interest" description="Disordered" evidence="8">
    <location>
        <begin position="867"/>
        <end position="919"/>
    </location>
</feature>
<dbReference type="SUPFAM" id="SSF53448">
    <property type="entry name" value="Nucleotide-diphospho-sugar transferases"/>
    <property type="match status" value="1"/>
</dbReference>
<evidence type="ECO:0000256" key="5">
    <source>
        <dbReference type="ARBA" id="ARBA00022679"/>
    </source>
</evidence>
<proteinExistence type="inferred from homology"/>
<dbReference type="PANTHER" id="PTHR43523:SF12">
    <property type="entry name" value="GLUCOSE-1-PHOSPHATE ADENYLYLTRANSFERASE LARGE SUBUNIT 1, CHLOROPLASTIC-RELATED"/>
    <property type="match status" value="1"/>
</dbReference>
<dbReference type="Gene3D" id="3.70.10.10">
    <property type="match status" value="1"/>
</dbReference>
<evidence type="ECO:0000256" key="8">
    <source>
        <dbReference type="SAM" id="MobiDB-lite"/>
    </source>
</evidence>
<comment type="similarity">
    <text evidence="2">Belongs to the bacterial/plant glucose-1-phosphate adenylyltransferase family.</text>
</comment>
<evidence type="ECO:0000259" key="9">
    <source>
        <dbReference type="Pfam" id="PF00483"/>
    </source>
</evidence>
<evidence type="ECO:0000256" key="3">
    <source>
        <dbReference type="ARBA" id="ARBA00012460"/>
    </source>
</evidence>
<dbReference type="Gene3D" id="2.160.10.10">
    <property type="entry name" value="Hexapeptide repeat proteins"/>
    <property type="match status" value="1"/>
</dbReference>
<comment type="caution">
    <text evidence="10">The sequence shown here is derived from an EMBL/GenBank/DDBJ whole genome shotgun (WGS) entry which is preliminary data.</text>
</comment>
<evidence type="ECO:0000256" key="7">
    <source>
        <dbReference type="ARBA" id="ARBA00022741"/>
    </source>
</evidence>
<dbReference type="CDD" id="cd02508">
    <property type="entry name" value="ADP_Glucose_PP"/>
    <property type="match status" value="1"/>
</dbReference>
<dbReference type="InterPro" id="IPR011831">
    <property type="entry name" value="ADP-Glc_PPase"/>
</dbReference>
<evidence type="ECO:0000313" key="10">
    <source>
        <dbReference type="EMBL" id="GAX84589.1"/>
    </source>
</evidence>
<dbReference type="Gene3D" id="3.90.550.10">
    <property type="entry name" value="Spore Coat Polysaccharide Biosynthesis Protein SpsA, Chain A"/>
    <property type="match status" value="1"/>
</dbReference>
<dbReference type="STRING" id="1157962.A0A250XNR4"/>
<dbReference type="InterPro" id="IPR029044">
    <property type="entry name" value="Nucleotide-diphossugar_trans"/>
</dbReference>
<dbReference type="EMBL" id="BEGY01000129">
    <property type="protein sequence ID" value="GAX84589.1"/>
    <property type="molecule type" value="Genomic_DNA"/>
</dbReference>
<evidence type="ECO:0000256" key="2">
    <source>
        <dbReference type="ARBA" id="ARBA00010443"/>
    </source>
</evidence>
<name>A0A250XNR4_9CHLO</name>
<dbReference type="Proteomes" id="UP000232323">
    <property type="component" value="Unassembled WGS sequence"/>
</dbReference>
<dbReference type="GO" id="GO:0000166">
    <property type="term" value="F:nucleotide binding"/>
    <property type="evidence" value="ECO:0007669"/>
    <property type="project" value="UniProtKB-KW"/>
</dbReference>
<evidence type="ECO:0000256" key="1">
    <source>
        <dbReference type="ARBA" id="ARBA00000956"/>
    </source>
</evidence>
<dbReference type="GO" id="GO:0005978">
    <property type="term" value="P:glycogen biosynthetic process"/>
    <property type="evidence" value="ECO:0007669"/>
    <property type="project" value="InterPro"/>
</dbReference>
<feature type="domain" description="Nucleotidyl transferase" evidence="9">
    <location>
        <begin position="45"/>
        <end position="332"/>
    </location>
</feature>
<gene>
    <name evidence="10" type="ORF">CEUSTIGMA_g12010.t1</name>
</gene>
<keyword evidence="6" id="KW-0548">Nucleotidyltransferase</keyword>
<dbReference type="InterPro" id="IPR011004">
    <property type="entry name" value="Trimer_LpxA-like_sf"/>
</dbReference>
<sequence length="1034" mass="112743">MLEAKVSKGSSFRTVIKASAASPATILSPTLPRFSVTPNPSNVCAVILGGGESDSRRLFPLTEKRTLPAIPIGGIYRLIDIPMSNCINSGIFKIYILTQYNSTSLNRYLTRTYDLSGGIPIGGDGFMEVVAATQSPDSQRWSEGPADSVRQWMGMLESNAKSRSIQDVIVLPSDQVYSLDFSKLLAFHRDNLADITIVCREVEESKAQQFGIVKVDKNSQITNFSEKPKGDEKTMMSMDWDELDSFLVSGSTELQPSPLRSQDGSRAYIASCGMYIFRRDVMKDLLVGKQARDFGKELIPSAIQDGLKVMAYHMDSFWDDIGGSIGDFHKLNIELTSVEAPFNFNVAHNPLFACPVNLPPSIVDNCTLVNTMVGPGCTLTSSKFSDTVIGARSLIGSGCQISESILMGADYYEAEKSLQKPIGPSFPPVGIGAGCTIHKALIDKNARIGSSCTLVNKEGIIESFDRIKAGICIRDGVLIVSKSSAVPDEEHNDTFVKARIILQIVFKAINTSKSAMFMVSFLNSFFESYSFSATAPLLEWAVHLKSILATFRTVKIQTMTMSMDTIDNTLHVAVLAENGINKKYQIDCLDSTSFSVLFEKDSYSTRVVAEASELNKLLGSFQSTLSELTMIANPSGISDLSEAAGTRGCQLKSFYDPSKGRGGTSLHTRLDIDTGSMFVDFFHRSLAPTDVTFNLKDFRAMVSLCEFQHSNVAVWFHKPGLPLIVEPHSQIVSDDSDFKATLILATMDESQIQTSTRQDGHHLTDHVPPAGRDQHIIQHERVPHVEGGIYVNEHTHQQPSSGVRTNQLEQGAAAAAAAVDEGLVRFRITKPDQFAAMHAAEDVGFEADDHEDEALPLVGILDEEADPEQLPRQSPLHKSLAVHKQQPATRSSTAPWSALHQAPGTLQPSDHPYQGCDLMEPTRQLPQHQSAQPASLPDALATSVMRNRAPGSHQHSLALQGLQHHSKEAPPPLNFDHQHHEHVGVNLSREGSQGNAQAVLIHEEEEEDDEALPATPTQSDYSGDAAGLGPGMIG</sequence>
<evidence type="ECO:0000256" key="4">
    <source>
        <dbReference type="ARBA" id="ARBA00022533"/>
    </source>
</evidence>
<keyword evidence="7" id="KW-0547">Nucleotide-binding</keyword>
<dbReference type="OrthoDB" id="1933562at2759"/>
<dbReference type="InterPro" id="IPR005835">
    <property type="entry name" value="NTP_transferase_dom"/>
</dbReference>
<dbReference type="GO" id="GO:0030896">
    <property type="term" value="C:checkpoint clamp complex"/>
    <property type="evidence" value="ECO:0007669"/>
    <property type="project" value="InterPro"/>
</dbReference>
<evidence type="ECO:0000256" key="6">
    <source>
        <dbReference type="ARBA" id="ARBA00022695"/>
    </source>
</evidence>
<dbReference type="Pfam" id="PF00483">
    <property type="entry name" value="NTP_transferase"/>
    <property type="match status" value="1"/>
</dbReference>
<dbReference type="SUPFAM" id="SSF51161">
    <property type="entry name" value="Trimeric LpxA-like enzymes"/>
    <property type="match status" value="1"/>
</dbReference>
<dbReference type="Pfam" id="PF25247">
    <property type="entry name" value="LbH_GLGC"/>
    <property type="match status" value="1"/>
</dbReference>
<keyword evidence="5" id="KW-0808">Transferase</keyword>
<feature type="compositionally biased region" description="Polar residues" evidence="8">
    <location>
        <begin position="886"/>
        <end position="895"/>
    </location>
</feature>
<protein>
    <recommendedName>
        <fullName evidence="3">glucose-1-phosphate adenylyltransferase</fullName>
        <ecNumber evidence="3">2.7.7.27</ecNumber>
    </recommendedName>
</protein>